<evidence type="ECO:0000313" key="1">
    <source>
        <dbReference type="EMBL" id="QOT74835.1"/>
    </source>
</evidence>
<name>A0A643G3L1_9BURK</name>
<accession>A0A643G3L1</accession>
<organism evidence="1 2">
    <name type="scientific">Cupriavidus basilensis</name>
    <dbReference type="NCBI Taxonomy" id="68895"/>
    <lineage>
        <taxon>Bacteria</taxon>
        <taxon>Pseudomonadati</taxon>
        <taxon>Pseudomonadota</taxon>
        <taxon>Betaproteobacteria</taxon>
        <taxon>Burkholderiales</taxon>
        <taxon>Burkholderiaceae</taxon>
        <taxon>Cupriavidus</taxon>
    </lineage>
</organism>
<proteinExistence type="predicted"/>
<protein>
    <submittedName>
        <fullName evidence="1">Uncharacterized protein</fullName>
    </submittedName>
</protein>
<reference evidence="1 2" key="1">
    <citation type="submission" date="2020-10" db="EMBL/GenBank/DDBJ databases">
        <title>Complete genome sequence of Cupriavidus basilensis CCUG 49340T.</title>
        <authorList>
            <person name="Salva-Serra F."/>
            <person name="Donoso R.A."/>
            <person name="Cho K.H."/>
            <person name="Yoo J.A."/>
            <person name="Lee K."/>
            <person name="Yoon S.-H."/>
            <person name="Perez-Pantoja D."/>
            <person name="Moore E.R.B."/>
        </authorList>
    </citation>
    <scope>NUCLEOTIDE SEQUENCE [LARGE SCALE GENOMIC DNA]</scope>
    <source>
        <strain evidence="2">CCUG 49340</strain>
    </source>
</reference>
<dbReference type="EMBL" id="CP062803">
    <property type="protein sequence ID" value="QOT74835.1"/>
    <property type="molecule type" value="Genomic_DNA"/>
</dbReference>
<dbReference type="AlphaFoldDB" id="A0A643G3L1"/>
<gene>
    <name evidence="1" type="ORF">F7R26_011210</name>
</gene>
<evidence type="ECO:0000313" key="2">
    <source>
        <dbReference type="Proteomes" id="UP000397656"/>
    </source>
</evidence>
<dbReference type="Proteomes" id="UP000397656">
    <property type="component" value="Chromosome 1"/>
</dbReference>
<sequence>MFACAPDTVYLYSQSHGAARLAIRRPRLTIDDPLLTADTWNPEVEAAAQAAGATLHLMGVDTAAIQALPWTIDRLAFEHDGARLSFCLAYGADILGPNTIRLRTRGERHYATRQEMACSQ</sequence>